<proteinExistence type="predicted"/>
<accession>F5XSR8</accession>
<dbReference type="OrthoDB" id="5171895at2"/>
<dbReference type="RefSeq" id="WP_013865160.1">
    <property type="nucleotide sequence ID" value="NC_015635.1"/>
</dbReference>
<gene>
    <name evidence="1" type="ordered locus">MLP_43120</name>
</gene>
<dbReference type="KEGG" id="mph:MLP_43120"/>
<dbReference type="Proteomes" id="UP000007947">
    <property type="component" value="Chromosome"/>
</dbReference>
<sequence length="287" mass="30433">MPSRNARFGGCVIVGVLLLAAVVALAVGGFSWIAGKWQPAPVPGKQRCVATAGANSTAVSLEQAHYASIIAGLSVKRGLPPRAASIALATAYQESGIRNLDYGDRDSVGLFQQRPSQGWGTEKQLMDPHYAAGKFYNALVKVSNWQTRDITEVAQKVQISGHPEAYRDHEADARVLASTLTGQTPAGFTCLDRTGADGDAKGLRSALTVTFGSAAKASAEGKVLTITAESKDDAWAYGSFAVANSAQYGTVQVVVGNKQWNTNAKKLPDWVAAEDPLYPKQVRITVR</sequence>
<evidence type="ECO:0000313" key="1">
    <source>
        <dbReference type="EMBL" id="BAK37326.1"/>
    </source>
</evidence>
<name>F5XSR8_MICPN</name>
<dbReference type="eggNOG" id="COG0739">
    <property type="taxonomic scope" value="Bacteria"/>
</dbReference>
<dbReference type="EMBL" id="AP012204">
    <property type="protein sequence ID" value="BAK37326.1"/>
    <property type="molecule type" value="Genomic_DNA"/>
</dbReference>
<reference evidence="1 2" key="1">
    <citation type="submission" date="2011-05" db="EMBL/GenBank/DDBJ databases">
        <title>Whole genome sequence of Microlunatus phosphovorus NM-1.</title>
        <authorList>
            <person name="Hosoyama A."/>
            <person name="Sasaki K."/>
            <person name="Harada T."/>
            <person name="Igarashi R."/>
            <person name="Kawakoshi A."/>
            <person name="Sasagawa M."/>
            <person name="Fukada J."/>
            <person name="Nakamura S."/>
            <person name="Katano Y."/>
            <person name="Hanada S."/>
            <person name="Kamagata Y."/>
            <person name="Nakamura N."/>
            <person name="Yamazaki S."/>
            <person name="Fujita N."/>
        </authorList>
    </citation>
    <scope>NUCLEOTIDE SEQUENCE [LARGE SCALE GENOMIC DNA]</scope>
    <source>
        <strain evidence="2">ATCC 700054 / DSM 10555 / JCM 9379 / NBRC 101784 / NCIMB 13414 / VKM Ac-1990 / NM-1</strain>
    </source>
</reference>
<evidence type="ECO:0000313" key="2">
    <source>
        <dbReference type="Proteomes" id="UP000007947"/>
    </source>
</evidence>
<organism evidence="1 2">
    <name type="scientific">Microlunatus phosphovorus (strain ATCC 700054 / DSM 10555 / JCM 9379 / NBRC 101784 / NCIMB 13414 / VKM Ac-1990 / NM-1)</name>
    <dbReference type="NCBI Taxonomy" id="1032480"/>
    <lineage>
        <taxon>Bacteria</taxon>
        <taxon>Bacillati</taxon>
        <taxon>Actinomycetota</taxon>
        <taxon>Actinomycetes</taxon>
        <taxon>Propionibacteriales</taxon>
        <taxon>Propionibacteriaceae</taxon>
        <taxon>Microlunatus</taxon>
    </lineage>
</organism>
<dbReference type="AlphaFoldDB" id="F5XSR8"/>
<dbReference type="STRING" id="1032480.MLP_43120"/>
<protein>
    <submittedName>
        <fullName evidence="1">Uncharacterized protein</fullName>
    </submittedName>
</protein>
<keyword evidence="2" id="KW-1185">Reference proteome</keyword>
<dbReference type="HOGENOM" id="CLU_068874_0_0_11"/>